<dbReference type="InterPro" id="IPR001867">
    <property type="entry name" value="OmpR/PhoB-type_DNA-bd"/>
</dbReference>
<dbReference type="SMART" id="SM01043">
    <property type="entry name" value="BTAD"/>
    <property type="match status" value="1"/>
</dbReference>
<organism evidence="10 11">
    <name type="scientific">Streptomyces humidus</name>
    <dbReference type="NCBI Taxonomy" id="52259"/>
    <lineage>
        <taxon>Bacteria</taxon>
        <taxon>Bacillati</taxon>
        <taxon>Actinomycetota</taxon>
        <taxon>Actinomycetes</taxon>
        <taxon>Kitasatosporales</taxon>
        <taxon>Streptomycetaceae</taxon>
        <taxon>Streptomyces</taxon>
    </lineage>
</organism>
<evidence type="ECO:0000256" key="2">
    <source>
        <dbReference type="ARBA" id="ARBA00023012"/>
    </source>
</evidence>
<evidence type="ECO:0000256" key="8">
    <source>
        <dbReference type="SAM" id="MobiDB-lite"/>
    </source>
</evidence>
<dbReference type="Pfam" id="PF00486">
    <property type="entry name" value="Trans_reg_C"/>
    <property type="match status" value="1"/>
</dbReference>
<feature type="region of interest" description="Disordered" evidence="8">
    <location>
        <begin position="272"/>
        <end position="294"/>
    </location>
</feature>
<dbReference type="CDD" id="cd15831">
    <property type="entry name" value="BTAD"/>
    <property type="match status" value="1"/>
</dbReference>
<dbReference type="GO" id="GO:0006355">
    <property type="term" value="P:regulation of DNA-templated transcription"/>
    <property type="evidence" value="ECO:0007669"/>
    <property type="project" value="InterPro"/>
</dbReference>
<reference evidence="10" key="1">
    <citation type="journal article" date="2014" name="Int. J. Syst. Evol. Microbiol.">
        <title>Complete genome sequence of Corynebacterium casei LMG S-19264T (=DSM 44701T), isolated from a smear-ripened cheese.</title>
        <authorList>
            <consortium name="US DOE Joint Genome Institute (JGI-PGF)"/>
            <person name="Walter F."/>
            <person name="Albersmeier A."/>
            <person name="Kalinowski J."/>
            <person name="Ruckert C."/>
        </authorList>
    </citation>
    <scope>NUCLEOTIDE SEQUENCE</scope>
    <source>
        <strain evidence="10">JCM 4386</strain>
    </source>
</reference>
<dbReference type="InterPro" id="IPR011990">
    <property type="entry name" value="TPR-like_helical_dom_sf"/>
</dbReference>
<evidence type="ECO:0000313" key="10">
    <source>
        <dbReference type="EMBL" id="GGR76286.1"/>
    </source>
</evidence>
<keyword evidence="4 7" id="KW-0238">DNA-binding</keyword>
<dbReference type="Pfam" id="PF03704">
    <property type="entry name" value="BTAD"/>
    <property type="match status" value="1"/>
</dbReference>
<dbReference type="PRINTS" id="PR00364">
    <property type="entry name" value="DISEASERSIST"/>
</dbReference>
<dbReference type="Gene3D" id="3.40.50.300">
    <property type="entry name" value="P-loop containing nucleotide triphosphate hydrolases"/>
    <property type="match status" value="1"/>
</dbReference>
<dbReference type="SUPFAM" id="SSF48452">
    <property type="entry name" value="TPR-like"/>
    <property type="match status" value="3"/>
</dbReference>
<evidence type="ECO:0000256" key="6">
    <source>
        <dbReference type="PROSITE-ProRule" id="PRU00339"/>
    </source>
</evidence>
<gene>
    <name evidence="10" type="ORF">GCM10010269_14320</name>
</gene>
<evidence type="ECO:0000256" key="5">
    <source>
        <dbReference type="ARBA" id="ARBA00023163"/>
    </source>
</evidence>
<feature type="DNA-binding region" description="OmpR/PhoB-type" evidence="7">
    <location>
        <begin position="1"/>
        <end position="97"/>
    </location>
</feature>
<dbReference type="GO" id="GO:0043531">
    <property type="term" value="F:ADP binding"/>
    <property type="evidence" value="ECO:0007669"/>
    <property type="project" value="InterPro"/>
</dbReference>
<protein>
    <submittedName>
        <fullName evidence="10">XRE family transcriptional regulator</fullName>
    </submittedName>
</protein>
<keyword evidence="11" id="KW-1185">Reference proteome</keyword>
<keyword evidence="6" id="KW-0802">TPR repeat</keyword>
<evidence type="ECO:0000313" key="11">
    <source>
        <dbReference type="Proteomes" id="UP000606194"/>
    </source>
</evidence>
<dbReference type="Gene3D" id="1.25.40.10">
    <property type="entry name" value="Tetratricopeptide repeat domain"/>
    <property type="match status" value="4"/>
</dbReference>
<dbReference type="PROSITE" id="PS51755">
    <property type="entry name" value="OMPR_PHOB"/>
    <property type="match status" value="1"/>
</dbReference>
<name>A0A918FSK4_9ACTN</name>
<feature type="domain" description="OmpR/PhoB-type" evidence="9">
    <location>
        <begin position="1"/>
        <end position="97"/>
    </location>
</feature>
<dbReference type="SUPFAM" id="SSF52540">
    <property type="entry name" value="P-loop containing nucleoside triphosphate hydrolases"/>
    <property type="match status" value="1"/>
</dbReference>
<dbReference type="SMART" id="SM00028">
    <property type="entry name" value="TPR"/>
    <property type="match status" value="7"/>
</dbReference>
<dbReference type="PANTHER" id="PTHR35807">
    <property type="entry name" value="TRANSCRIPTIONAL REGULATOR REDD-RELATED"/>
    <property type="match status" value="1"/>
</dbReference>
<evidence type="ECO:0000256" key="3">
    <source>
        <dbReference type="ARBA" id="ARBA00023015"/>
    </source>
</evidence>
<dbReference type="InterPro" id="IPR036388">
    <property type="entry name" value="WH-like_DNA-bd_sf"/>
</dbReference>
<keyword evidence="5" id="KW-0804">Transcription</keyword>
<comment type="similarity">
    <text evidence="1">Belongs to the AfsR/DnrI/RedD regulatory family.</text>
</comment>
<proteinExistence type="inferred from homology"/>
<dbReference type="Proteomes" id="UP000606194">
    <property type="component" value="Unassembled WGS sequence"/>
</dbReference>
<evidence type="ECO:0000256" key="4">
    <source>
        <dbReference type="ARBA" id="ARBA00023125"/>
    </source>
</evidence>
<dbReference type="PANTHER" id="PTHR35807:SF1">
    <property type="entry name" value="TRANSCRIPTIONAL REGULATOR REDD"/>
    <property type="match status" value="1"/>
</dbReference>
<keyword evidence="2" id="KW-0902">Two-component regulatory system</keyword>
<dbReference type="InterPro" id="IPR016032">
    <property type="entry name" value="Sig_transdc_resp-reg_C-effctor"/>
</dbReference>
<dbReference type="AlphaFoldDB" id="A0A918FSK4"/>
<dbReference type="GO" id="GO:0003677">
    <property type="term" value="F:DNA binding"/>
    <property type="evidence" value="ECO:0007669"/>
    <property type="project" value="UniProtKB-UniRule"/>
</dbReference>
<dbReference type="EMBL" id="BMTL01000005">
    <property type="protein sequence ID" value="GGR76286.1"/>
    <property type="molecule type" value="Genomic_DNA"/>
</dbReference>
<evidence type="ECO:0000256" key="1">
    <source>
        <dbReference type="ARBA" id="ARBA00005820"/>
    </source>
</evidence>
<dbReference type="SMART" id="SM00862">
    <property type="entry name" value="Trans_reg_C"/>
    <property type="match status" value="1"/>
</dbReference>
<accession>A0A918FSK4</accession>
<dbReference type="RefSeq" id="WP_190148387.1">
    <property type="nucleotide sequence ID" value="NZ_BMTL01000005.1"/>
</dbReference>
<dbReference type="PROSITE" id="PS50005">
    <property type="entry name" value="TPR"/>
    <property type="match status" value="1"/>
</dbReference>
<feature type="repeat" description="TPR" evidence="6">
    <location>
        <begin position="842"/>
        <end position="875"/>
    </location>
</feature>
<feature type="compositionally biased region" description="Low complexity" evidence="8">
    <location>
        <begin position="279"/>
        <end position="294"/>
    </location>
</feature>
<dbReference type="Pfam" id="PF13424">
    <property type="entry name" value="TPR_12"/>
    <property type="match status" value="3"/>
</dbReference>
<sequence>MNLYLLGPLELRVAGSPVDAGQPRRRAVLAALAADAGRPVPMSTLVERVWDTAAPDGARSVLYAHISRLRRLLDEAATTATTATTAAAATTGTTVAATDGDRAQASPAPLRISRTAGGYVLEADENAVDLLRFRSLVGQGRAAHLSDARRAQVLQEALRLWRGVPLAGMPGAWAERARTAWTQERVEAALAWARVLLRQERPEEVPTVLRPLLAEHPLCEPLAVAVIRSLAETGRTAEALDAYTAIRRRLTSELDVAPGRELQAVYEEMLRGTGREEPPGAGSAPGAVRAAAPSTVPVPAQLPMAISHFSGREEQLAELTRRLVATDGADSGESGAAVVVSAVSGTAGVGKTALAVRWAHRMRGAFPDGQLYVDLRGYDPDEPVSAAQALAGFLTALGVPGQEIPLRLTDRAARYRTAVDGRRLLVLLDNAASAAQVRPLLPGSPTCKVVITSRDSLSSLVSVHGAHRMVLDVLSPQEALALLRALIGSRVEADPAAAAALAEQCGWLPLALRVAAELVLSRRQEPLARLVDELRDRRRRLDLLDSGDGDPRAAVRAVFSWSYDRLPDQEARLFRLLGLHPGPEADVHSAAALAGESVERTRRSLDVLSRAHLVHRSGPGRHGMHDLLRAYAAELASRHDGAAERDAAMTRLLDHCLAASAAAMDVLYPAERHLRPAVEEPGTGLPPLRTADECRAWLSAAQPTLVALCSRTEEPGPSRHTVRIATTLHRHYERTGHFADALTVHTHAVRAARAVGDIRGEVDVLACLGAVHRRLGDYESARRQHADALELCRRIDYRAGEARHLTNVGVLHELQGGYREAAEHHERAVELFRAAGDDHGEADVLNNLGIVQELLEDYRASIERYQQALALYRRTGHTFGEASALGNTGIVLARLGDHAAAAGRFEQALALFRRLGHTGGEAHALSNLGDALCRQGRHEEAAEHQRQALAHFRRTGEPYGETGALNGLGEAFHGAGRHAEALEAHASALELARSIGEQEEQARAHIGSAHVRQARGERTDAVDHLRLALSLYTALGSPRAEETRKTLLTVTAG</sequence>
<evidence type="ECO:0000256" key="7">
    <source>
        <dbReference type="PROSITE-ProRule" id="PRU01091"/>
    </source>
</evidence>
<dbReference type="InterPro" id="IPR051677">
    <property type="entry name" value="AfsR-DnrI-RedD_regulator"/>
</dbReference>
<comment type="caution">
    <text evidence="10">The sequence shown here is derived from an EMBL/GenBank/DDBJ whole genome shotgun (WGS) entry which is preliminary data.</text>
</comment>
<keyword evidence="3" id="KW-0805">Transcription regulation</keyword>
<reference evidence="10" key="2">
    <citation type="submission" date="2020-09" db="EMBL/GenBank/DDBJ databases">
        <authorList>
            <person name="Sun Q."/>
            <person name="Ohkuma M."/>
        </authorList>
    </citation>
    <scope>NUCLEOTIDE SEQUENCE</scope>
    <source>
        <strain evidence="10">JCM 4386</strain>
    </source>
</reference>
<dbReference type="InterPro" id="IPR005158">
    <property type="entry name" value="BTAD"/>
</dbReference>
<dbReference type="InterPro" id="IPR027417">
    <property type="entry name" value="P-loop_NTPase"/>
</dbReference>
<dbReference type="SUPFAM" id="SSF46894">
    <property type="entry name" value="C-terminal effector domain of the bipartite response regulators"/>
    <property type="match status" value="1"/>
</dbReference>
<evidence type="ECO:0000259" key="9">
    <source>
        <dbReference type="PROSITE" id="PS51755"/>
    </source>
</evidence>
<dbReference type="GO" id="GO:0000160">
    <property type="term" value="P:phosphorelay signal transduction system"/>
    <property type="evidence" value="ECO:0007669"/>
    <property type="project" value="UniProtKB-KW"/>
</dbReference>
<dbReference type="InterPro" id="IPR019734">
    <property type="entry name" value="TPR_rpt"/>
</dbReference>
<dbReference type="Gene3D" id="1.10.10.10">
    <property type="entry name" value="Winged helix-like DNA-binding domain superfamily/Winged helix DNA-binding domain"/>
    <property type="match status" value="1"/>
</dbReference>